<dbReference type="KEGG" id="spao:SPAR_L00600"/>
<protein>
    <submittedName>
        <fullName evidence="2">Cms1p</fullName>
    </submittedName>
</protein>
<dbReference type="PANTHER" id="PTHR24030">
    <property type="entry name" value="PROTEIN CMSS1"/>
    <property type="match status" value="1"/>
</dbReference>
<organism evidence="2">
    <name type="scientific">Saccharomyces paradoxus</name>
    <name type="common">Yeast</name>
    <name type="synonym">Saccharomyces douglasii</name>
    <dbReference type="NCBI Taxonomy" id="27291"/>
    <lineage>
        <taxon>Eukaryota</taxon>
        <taxon>Fungi</taxon>
        <taxon>Dikarya</taxon>
        <taxon>Ascomycota</taxon>
        <taxon>Saccharomycotina</taxon>
        <taxon>Saccharomycetes</taxon>
        <taxon>Saccharomycetales</taxon>
        <taxon>Saccharomycetaceae</taxon>
        <taxon>Saccharomyces</taxon>
    </lineage>
</organism>
<gene>
    <name evidence="2" type="primary">CMS1</name>
    <name evidence="2" type="ORF">SPAR_L00600</name>
</gene>
<dbReference type="RefSeq" id="XP_033767781.1">
    <property type="nucleotide sequence ID" value="XM_033911890.1"/>
</dbReference>
<dbReference type="Pfam" id="PF14617">
    <property type="entry name" value="CMS1"/>
    <property type="match status" value="1"/>
</dbReference>
<sequence length="291" mass="33264">MSNPDDLDDGLAYDFDAEHEPISDAKVDSPSSNVLQKRSIEEDDGDVDYTDGKKVERNSEDDSGRPVSKRQKKLQKKSKLIEKRKEESQYIVSQRKAIPASSPEKITEYLTTLIREKNPELSALELEELYFKKNDFLSTEKFDAERRLSNFPAFIQKFSVAPKKIVFSMSNIRVADVYRSLNGGKNCVKLFSKSKLKDDIATVERLLADKPKKSKNNRDTLYFIVTPTRMQKIIEATDLLFQGKEKLDIILDASYLDPKDNTILSFENAAVLCQVLKTFLNKKSSVKILLY</sequence>
<dbReference type="PANTHER" id="PTHR24030:SF0">
    <property type="entry name" value="PROTEIN CMSS1"/>
    <property type="match status" value="1"/>
</dbReference>
<dbReference type="OrthoDB" id="1929311at2759"/>
<reference evidence="2" key="3">
    <citation type="submission" date="2025-07" db="EMBL/GenBank/DDBJ databases">
        <authorList>
            <consortium name="NCBI Genome Project"/>
        </authorList>
    </citation>
    <scope>NUCLEOTIDE SEQUENCE</scope>
    <source>
        <strain evidence="2">CBS432</strain>
    </source>
</reference>
<dbReference type="VEuPathDB" id="FungiDB:SPAR_L00600"/>
<name>A0A8B8UVP2_SACPA</name>
<dbReference type="InterPro" id="IPR032704">
    <property type="entry name" value="Cms1"/>
</dbReference>
<dbReference type="GO" id="GO:0030686">
    <property type="term" value="C:90S preribosome"/>
    <property type="evidence" value="ECO:0007669"/>
    <property type="project" value="TreeGrafter"/>
</dbReference>
<feature type="compositionally biased region" description="Basic and acidic residues" evidence="1">
    <location>
        <begin position="50"/>
        <end position="64"/>
    </location>
</feature>
<reference evidence="2" key="4">
    <citation type="submission" date="2025-08" db="UniProtKB">
        <authorList>
            <consortium name="RefSeq"/>
        </authorList>
    </citation>
    <scope>IDENTIFICATION</scope>
    <source>
        <strain evidence="2">CBS432</strain>
    </source>
</reference>
<feature type="compositionally biased region" description="Basic residues" evidence="1">
    <location>
        <begin position="67"/>
        <end position="78"/>
    </location>
</feature>
<feature type="compositionally biased region" description="Basic and acidic residues" evidence="1">
    <location>
        <begin position="16"/>
        <end position="27"/>
    </location>
</feature>
<dbReference type="GeneID" id="54632150"/>
<dbReference type="AlphaFoldDB" id="A0A8B8UVP2"/>
<evidence type="ECO:0000256" key="1">
    <source>
        <dbReference type="SAM" id="MobiDB-lite"/>
    </source>
</evidence>
<accession>A0A8B8UVP2</accession>
<dbReference type="GO" id="GO:0005634">
    <property type="term" value="C:nucleus"/>
    <property type="evidence" value="ECO:0007669"/>
    <property type="project" value="TreeGrafter"/>
</dbReference>
<reference evidence="2" key="2">
    <citation type="submission" date="2020-01" db="EMBL/GenBank/DDBJ databases">
        <title>Population-level Yeast Reference Genomes.</title>
        <authorList>
            <person name="Yue J.-X."/>
        </authorList>
    </citation>
    <scope>NUCLEOTIDE SEQUENCE</scope>
    <source>
        <strain evidence="2">CBS432</strain>
    </source>
</reference>
<feature type="compositionally biased region" description="Acidic residues" evidence="1">
    <location>
        <begin position="1"/>
        <end position="15"/>
    </location>
</feature>
<proteinExistence type="predicted"/>
<evidence type="ECO:0000313" key="2">
    <source>
        <dbReference type="RefSeq" id="XP_033767781.1"/>
    </source>
</evidence>
<feature type="region of interest" description="Disordered" evidence="1">
    <location>
        <begin position="1"/>
        <end position="81"/>
    </location>
</feature>
<reference evidence="2" key="1">
    <citation type="journal article" date="2017" name="Nat. Genet.">
        <title>Contrasting evolutionary genome dynamics between domesticated and wild yeasts.</title>
        <authorList>
            <person name="Yue J.X."/>
            <person name="Li J."/>
            <person name="Aigrain L."/>
            <person name="Hallin J."/>
            <person name="Persson K."/>
            <person name="Oliver K."/>
            <person name="Bergstrom A."/>
            <person name="Coupland P."/>
            <person name="Warringer J."/>
            <person name="Lagomarsino M.C."/>
            <person name="Fischer G."/>
            <person name="Durbin R."/>
            <person name="Liti G."/>
        </authorList>
    </citation>
    <scope>NUCLEOTIDE SEQUENCE</scope>
    <source>
        <strain evidence="2">CBS432</strain>
    </source>
</reference>